<sequence length="260" mass="30172">MSQLLKSSSAKETNTKSSDYHLTLFTLVIPSTQEEIHNKLKKLCGEKNPRTVIHNKKTVFKPKNDKDEMFGSVTTVESLSDDNSEKSPRKKSKYLEVSGRELVYHKHQCLIRSIDQIEVFSGDMDAFLAYLGHFVKFSWVQKGVQYNNVQDLFQVLIYTLSDQKSMEDLSGSKNYQIMEVYCVTKYNLQEYQQKLLNFVSMTFPNLQRACLFLKTIAIGNSFTFSNNHASFWSVNVFLPIIKKSQNKIKFFKIRIKNINQ</sequence>
<keyword evidence="1" id="KW-0804">Transcription</keyword>
<keyword evidence="1" id="KW-0010">Activator</keyword>
<dbReference type="AlphaFoldDB" id="X6MWT6"/>
<evidence type="ECO:0000313" key="2">
    <source>
        <dbReference type="EMBL" id="ETO18294.1"/>
    </source>
</evidence>
<dbReference type="InterPro" id="IPR019095">
    <property type="entry name" value="Mediator_Med18"/>
</dbReference>
<dbReference type="Gene3D" id="2.40.320.10">
    <property type="entry name" value="Hypothetical Protein Pfu-838710-001"/>
    <property type="match status" value="1"/>
</dbReference>
<evidence type="ECO:0000313" key="3">
    <source>
        <dbReference type="Proteomes" id="UP000023152"/>
    </source>
</evidence>
<dbReference type="EMBL" id="ASPP01015168">
    <property type="protein sequence ID" value="ETO18294.1"/>
    <property type="molecule type" value="Genomic_DNA"/>
</dbReference>
<comment type="function">
    <text evidence="1">Component of the Mediator complex, a coactivator involved in the regulated transcription of nearly all RNA polymerase II-dependent genes. Mediator functions as a bridge to convey information from gene-specific regulatory proteins to the basal RNA polymerase II transcription machinery. Mediator is recruited to promoters by direct interactions with regulatory proteins and serves as a scaffold for the assembly of a functional preinitiation complex with RNA polymerase II and the general transcription factors.</text>
</comment>
<protein>
    <recommendedName>
        <fullName evidence="1">Mediator of RNA polymerase II transcription subunit 18</fullName>
    </recommendedName>
    <alternativeName>
        <fullName evidence="1">Mediator complex subunit 18</fullName>
    </alternativeName>
</protein>
<dbReference type="GO" id="GO:0003712">
    <property type="term" value="F:transcription coregulator activity"/>
    <property type="evidence" value="ECO:0007669"/>
    <property type="project" value="InterPro"/>
</dbReference>
<proteinExistence type="inferred from homology"/>
<organism evidence="2 3">
    <name type="scientific">Reticulomyxa filosa</name>
    <dbReference type="NCBI Taxonomy" id="46433"/>
    <lineage>
        <taxon>Eukaryota</taxon>
        <taxon>Sar</taxon>
        <taxon>Rhizaria</taxon>
        <taxon>Retaria</taxon>
        <taxon>Foraminifera</taxon>
        <taxon>Monothalamids</taxon>
        <taxon>Reticulomyxidae</taxon>
        <taxon>Reticulomyxa</taxon>
    </lineage>
</organism>
<keyword evidence="1" id="KW-0805">Transcription regulation</keyword>
<evidence type="ECO:0000256" key="1">
    <source>
        <dbReference type="RuleBase" id="RU364150"/>
    </source>
</evidence>
<accession>X6MWT6</accession>
<name>X6MWT6_RETFI</name>
<comment type="subcellular location">
    <subcellularLocation>
        <location evidence="1">Nucleus</location>
    </subcellularLocation>
</comment>
<keyword evidence="3" id="KW-1185">Reference proteome</keyword>
<comment type="similarity">
    <text evidence="1">Belongs to the Mediator complex subunit 18 family.</text>
</comment>
<keyword evidence="1" id="KW-0539">Nucleus</keyword>
<dbReference type="Pfam" id="PF09637">
    <property type="entry name" value="Med18"/>
    <property type="match status" value="1"/>
</dbReference>
<reference evidence="2 3" key="1">
    <citation type="journal article" date="2013" name="Curr. Biol.">
        <title>The Genome of the Foraminiferan Reticulomyxa filosa.</title>
        <authorList>
            <person name="Glockner G."/>
            <person name="Hulsmann N."/>
            <person name="Schleicher M."/>
            <person name="Noegel A.A."/>
            <person name="Eichinger L."/>
            <person name="Gallinger C."/>
            <person name="Pawlowski J."/>
            <person name="Sierra R."/>
            <person name="Euteneuer U."/>
            <person name="Pillet L."/>
            <person name="Moustafa A."/>
            <person name="Platzer M."/>
            <person name="Groth M."/>
            <person name="Szafranski K."/>
            <person name="Schliwa M."/>
        </authorList>
    </citation>
    <scope>NUCLEOTIDE SEQUENCE [LARGE SCALE GENOMIC DNA]</scope>
</reference>
<comment type="subunit">
    <text evidence="1">Component of the Mediator complex.</text>
</comment>
<dbReference type="Proteomes" id="UP000023152">
    <property type="component" value="Unassembled WGS sequence"/>
</dbReference>
<gene>
    <name evidence="1" type="primary">MED18</name>
    <name evidence="2" type="ORF">RFI_18982</name>
</gene>
<comment type="caution">
    <text evidence="2">The sequence shown here is derived from an EMBL/GenBank/DDBJ whole genome shotgun (WGS) entry which is preliminary data.</text>
</comment>
<dbReference type="GO" id="GO:0006357">
    <property type="term" value="P:regulation of transcription by RNA polymerase II"/>
    <property type="evidence" value="ECO:0007669"/>
    <property type="project" value="InterPro"/>
</dbReference>
<dbReference type="GO" id="GO:0016592">
    <property type="term" value="C:mediator complex"/>
    <property type="evidence" value="ECO:0007669"/>
    <property type="project" value="InterPro"/>
</dbReference>